<dbReference type="InterPro" id="IPR020845">
    <property type="entry name" value="AMP-binding_CS"/>
</dbReference>
<evidence type="ECO:0000313" key="6">
    <source>
        <dbReference type="EMBL" id="MBY8884722.1"/>
    </source>
</evidence>
<dbReference type="PROSITE" id="PS00012">
    <property type="entry name" value="PHOSPHOPANTETHEINE"/>
    <property type="match status" value="1"/>
</dbReference>
<proteinExistence type="predicted"/>
<dbReference type="CDD" id="cd05930">
    <property type="entry name" value="A_NRPS"/>
    <property type="match status" value="1"/>
</dbReference>
<comment type="cofactor">
    <cofactor evidence="1">
        <name>pantetheine 4'-phosphate</name>
        <dbReference type="ChEBI" id="CHEBI:47942"/>
    </cofactor>
</comment>
<dbReference type="InterPro" id="IPR042099">
    <property type="entry name" value="ANL_N_sf"/>
</dbReference>
<evidence type="ECO:0000256" key="1">
    <source>
        <dbReference type="ARBA" id="ARBA00001957"/>
    </source>
</evidence>
<name>A0ABS7QNG9_9ACTN</name>
<keyword evidence="2" id="KW-0596">Phosphopantetheine</keyword>
<feature type="region of interest" description="Disordered" evidence="4">
    <location>
        <begin position="1"/>
        <end position="20"/>
    </location>
</feature>
<dbReference type="RefSeq" id="WP_222975415.1">
    <property type="nucleotide sequence ID" value="NZ_JAINVZ010000004.1"/>
</dbReference>
<dbReference type="PROSITE" id="PS50075">
    <property type="entry name" value="CARRIER"/>
    <property type="match status" value="1"/>
</dbReference>
<dbReference type="Gene3D" id="3.30.300.30">
    <property type="match status" value="1"/>
</dbReference>
<reference evidence="6 7" key="1">
    <citation type="submission" date="2021-08" db="EMBL/GenBank/DDBJ databases">
        <title>Streptomyces sp. PTM05 isolated from lichen.</title>
        <authorList>
            <person name="Somphong A."/>
            <person name="Phongsopitanun W."/>
            <person name="Tanasupawat S."/>
        </authorList>
    </citation>
    <scope>NUCLEOTIDE SEQUENCE [LARGE SCALE GENOMIC DNA]</scope>
    <source>
        <strain evidence="6 7">Ptm05</strain>
    </source>
</reference>
<dbReference type="InterPro" id="IPR045851">
    <property type="entry name" value="AMP-bd_C_sf"/>
</dbReference>
<evidence type="ECO:0000313" key="7">
    <source>
        <dbReference type="Proteomes" id="UP001198565"/>
    </source>
</evidence>
<accession>A0ABS7QNG9</accession>
<dbReference type="Gene3D" id="1.10.1200.10">
    <property type="entry name" value="ACP-like"/>
    <property type="match status" value="1"/>
</dbReference>
<dbReference type="InterPro" id="IPR000873">
    <property type="entry name" value="AMP-dep_synth/lig_dom"/>
</dbReference>
<organism evidence="6 7">
    <name type="scientific">Streptantibioticus parmotrematis</name>
    <dbReference type="NCBI Taxonomy" id="2873249"/>
    <lineage>
        <taxon>Bacteria</taxon>
        <taxon>Bacillati</taxon>
        <taxon>Actinomycetota</taxon>
        <taxon>Actinomycetes</taxon>
        <taxon>Kitasatosporales</taxon>
        <taxon>Streptomycetaceae</taxon>
        <taxon>Streptantibioticus</taxon>
    </lineage>
</organism>
<dbReference type="SUPFAM" id="SSF52777">
    <property type="entry name" value="CoA-dependent acyltransferases"/>
    <property type="match status" value="4"/>
</dbReference>
<dbReference type="PANTHER" id="PTHR45527">
    <property type="entry name" value="NONRIBOSOMAL PEPTIDE SYNTHETASE"/>
    <property type="match status" value="1"/>
</dbReference>
<dbReference type="SMART" id="SM00823">
    <property type="entry name" value="PKS_PP"/>
    <property type="match status" value="1"/>
</dbReference>
<dbReference type="Pfam" id="PF00668">
    <property type="entry name" value="Condensation"/>
    <property type="match status" value="2"/>
</dbReference>
<dbReference type="InterPro" id="IPR009081">
    <property type="entry name" value="PP-bd_ACP"/>
</dbReference>
<keyword evidence="3" id="KW-0597">Phosphoprotein</keyword>
<dbReference type="InterPro" id="IPR023213">
    <property type="entry name" value="CAT-like_dom_sf"/>
</dbReference>
<feature type="domain" description="Carrier" evidence="5">
    <location>
        <begin position="989"/>
        <end position="1065"/>
    </location>
</feature>
<feature type="compositionally biased region" description="Basic and acidic residues" evidence="4">
    <location>
        <begin position="197"/>
        <end position="206"/>
    </location>
</feature>
<evidence type="ECO:0000256" key="4">
    <source>
        <dbReference type="SAM" id="MobiDB-lite"/>
    </source>
</evidence>
<dbReference type="InterPro" id="IPR006162">
    <property type="entry name" value="Ppantetheine_attach_site"/>
</dbReference>
<protein>
    <submittedName>
        <fullName evidence="6">Amino acid adenylation domain-containing protein</fullName>
    </submittedName>
</protein>
<dbReference type="Gene3D" id="3.30.559.10">
    <property type="entry name" value="Chloramphenicol acetyltransferase-like domain"/>
    <property type="match status" value="2"/>
</dbReference>
<feature type="compositionally biased region" description="Basic and acidic residues" evidence="4">
    <location>
        <begin position="1512"/>
        <end position="1528"/>
    </location>
</feature>
<gene>
    <name evidence="6" type="ORF">K7472_07670</name>
</gene>
<sequence length="1528" mass="165376">MSDHSRPGPPGRDTVESPLSSAQESMWFLDRAHPGAAACNVPLLMRWNEPVDVAALRQALHRLTTWHEALRTTYRLRGDRPVQQVRPPRAVEVSLHHSAVRPDREDVLAHGRTPFDLTAGPLLRCDLWHGAPEGDTLLLTLHHIAFDGWSLAALFDDLLAAYDAALADTGLSVPRQPTRYTDFATWEHESWSQRDVEGRSARRAEELSEATDSPLFPGRGPRTTDVRAGGHLTFPIPGDVWQATGVLATRLRATPFVVLLSAFQEVLRRWSGAADFIVGTVMANRPRPALEGVVGCFVNTVPLRCRPAPEMSFEELCLQSRTEAFRALAHQDLPFDRVTALTAVKRGAGRGRLVEVAFGVQNMPAPRTTGNTRWQQPELLPTGTARYDLLFLVEERADGAVGTIEYDLALCSGETAARFRDSFLALLAAAVEAPASPLSVLPLSRRTPGIPVPGTLVGPRRDLGQTSPPLDRTLLDAISARLGGEPDAVAVSAGGERLTRGQLDDWSWAIAQHVGRAVGVVPVLAARGPALTAAWLGTLRSGNAYVPLGLDTPPERLEYILGDLDARIMLADREGAEVIRRTNADIRVLDLRALRHVGPVVRSSPDLSGDDTAVVVYTSGTTGRPKGVPVSHRGLANTVAWWAEDARLSSADRLLCVVGTSFDPATFEVFRALVSGAELLFADDLERKDGRALRRLLGAASVVSMTPGLLRAVLDSEDGSTDLTAPALRLVYLGGEKLTRSLAAECEKRWNVTVRNVYGPTEVSCTSLSAEVDPADPQAPPIGTPIWNTRAYVLGPAGEELPPGVPGELYLAGAGVSKGYVGRPELTARAFLPDPFAPQDAPCARMYRTGDRVLLRPDGCVEYLGRADDQTKILGNRIEPAEVGALVEEGHDAVLSAAVAAEGDPARLVAYVVLSDIANPPTHDDVVRPLLRWLPTAVLPGAVYPVDALPMTANDKTDFQALRLLRSAPLAKGVGRRAGLGTTQRWASEQFLAALRTDGRDALSRSGDEAVPGPDDDFFALGGHSLLAVRMLAAIEREHGVSLSLGAFLNEPTVAGLAELFDTAPSSRTTGVTDPAEGRHPATAIQQRMVFMDRLAGQRAAYLAPTLMEFSGSVNGGTLARALDHILDHHPALRSRFFLDRSSRQVFYTTDGSPAETRIREWTEGEEQLRRYLDEFCWAPFDLADKPPVRAEIIRISDRLVLALVMHHLVTDGWAQRLLLRQLGQVYRSFATSGLPRLPPAIHPSALADRPSPADVRAADRTEVLLARLRGAPTDIALPHDRERPAVQDTMGAVRTRRLATETSARLREVLADQRATVSMAAPALMAVALAGTTDQRDFVFALPWVGRDSAAAAEAVAMLIKTLALRVDLRATSTWRDLLSAVRNESLVTYQYADVPFEALVAKLDPGRGLNRPPLTPVLVTAVTDPPTVPDLGRDIWARHLPLPGLRVKYELELTLRVTDDSFDVELAYATALFDAPSIDALLDEVVRAVGRLASQPDHPVLPPRPGPDSSHTDRPGKGLKTGDARP</sequence>
<feature type="region of interest" description="Disordered" evidence="4">
    <location>
        <begin position="197"/>
        <end position="220"/>
    </location>
</feature>
<dbReference type="Gene3D" id="3.30.559.30">
    <property type="entry name" value="Nonribosomal peptide synthetase, condensation domain"/>
    <property type="match status" value="2"/>
</dbReference>
<dbReference type="Pfam" id="PF00550">
    <property type="entry name" value="PP-binding"/>
    <property type="match status" value="1"/>
</dbReference>
<dbReference type="InterPro" id="IPR020806">
    <property type="entry name" value="PKS_PP-bd"/>
</dbReference>
<dbReference type="CDD" id="cd19531">
    <property type="entry name" value="LCL_NRPS-like"/>
    <property type="match status" value="1"/>
</dbReference>
<comment type="caution">
    <text evidence="6">The sequence shown here is derived from an EMBL/GenBank/DDBJ whole genome shotgun (WGS) entry which is preliminary data.</text>
</comment>
<evidence type="ECO:0000256" key="3">
    <source>
        <dbReference type="ARBA" id="ARBA00022553"/>
    </source>
</evidence>
<dbReference type="NCBIfam" id="TIGR01733">
    <property type="entry name" value="AA-adenyl-dom"/>
    <property type="match status" value="1"/>
</dbReference>
<feature type="region of interest" description="Disordered" evidence="4">
    <location>
        <begin position="1495"/>
        <end position="1528"/>
    </location>
</feature>
<dbReference type="InterPro" id="IPR036736">
    <property type="entry name" value="ACP-like_sf"/>
</dbReference>
<dbReference type="PROSITE" id="PS00455">
    <property type="entry name" value="AMP_BINDING"/>
    <property type="match status" value="1"/>
</dbReference>
<dbReference type="EMBL" id="JAINVZ010000004">
    <property type="protein sequence ID" value="MBY8884722.1"/>
    <property type="molecule type" value="Genomic_DNA"/>
</dbReference>
<dbReference type="InterPro" id="IPR001242">
    <property type="entry name" value="Condensation_dom"/>
</dbReference>
<dbReference type="SUPFAM" id="SSF56801">
    <property type="entry name" value="Acetyl-CoA synthetase-like"/>
    <property type="match status" value="1"/>
</dbReference>
<evidence type="ECO:0000259" key="5">
    <source>
        <dbReference type="PROSITE" id="PS50075"/>
    </source>
</evidence>
<dbReference type="Gene3D" id="3.40.50.12780">
    <property type="entry name" value="N-terminal domain of ligase-like"/>
    <property type="match status" value="1"/>
</dbReference>
<dbReference type="Proteomes" id="UP001198565">
    <property type="component" value="Unassembled WGS sequence"/>
</dbReference>
<dbReference type="Pfam" id="PF00501">
    <property type="entry name" value="AMP-binding"/>
    <property type="match status" value="1"/>
</dbReference>
<dbReference type="PANTHER" id="PTHR45527:SF1">
    <property type="entry name" value="FATTY ACID SYNTHASE"/>
    <property type="match status" value="1"/>
</dbReference>
<dbReference type="SUPFAM" id="SSF47336">
    <property type="entry name" value="ACP-like"/>
    <property type="match status" value="1"/>
</dbReference>
<dbReference type="InterPro" id="IPR010071">
    <property type="entry name" value="AA_adenyl_dom"/>
</dbReference>
<keyword evidence="7" id="KW-1185">Reference proteome</keyword>
<evidence type="ECO:0000256" key="2">
    <source>
        <dbReference type="ARBA" id="ARBA00022450"/>
    </source>
</evidence>